<name>A0A5C8ZQG4_9GAMM</name>
<accession>A0A5C8ZQG4</accession>
<feature type="domain" description="DUF985" evidence="1">
    <location>
        <begin position="17"/>
        <end position="151"/>
    </location>
</feature>
<dbReference type="InterPro" id="IPR014710">
    <property type="entry name" value="RmlC-like_jellyroll"/>
</dbReference>
<dbReference type="InterPro" id="IPR009327">
    <property type="entry name" value="Cupin_DUF985"/>
</dbReference>
<comment type="caution">
    <text evidence="2">The sequence shown here is derived from an EMBL/GenBank/DDBJ whole genome shotgun (WGS) entry which is preliminary data.</text>
</comment>
<dbReference type="PANTHER" id="PTHR33387:SF3">
    <property type="entry name" value="DUF985 DOMAIN-CONTAINING PROTEIN"/>
    <property type="match status" value="1"/>
</dbReference>
<reference evidence="2 3" key="1">
    <citation type="submission" date="2019-08" db="EMBL/GenBank/DDBJ databases">
        <title>Parahaliea maris sp. nov., isolated from the surface seawater.</title>
        <authorList>
            <person name="Liu Y."/>
        </authorList>
    </citation>
    <scope>NUCLEOTIDE SEQUENCE [LARGE SCALE GENOMIC DNA]</scope>
    <source>
        <strain evidence="2 3">HSLHS9</strain>
    </source>
</reference>
<dbReference type="SUPFAM" id="SSF51182">
    <property type="entry name" value="RmlC-like cupins"/>
    <property type="match status" value="1"/>
</dbReference>
<evidence type="ECO:0000259" key="1">
    <source>
        <dbReference type="Pfam" id="PF06172"/>
    </source>
</evidence>
<gene>
    <name evidence="2" type="ORF">FV139_19870</name>
</gene>
<dbReference type="InterPro" id="IPR011051">
    <property type="entry name" value="RmlC_Cupin_sf"/>
</dbReference>
<dbReference type="InterPro" id="IPR039935">
    <property type="entry name" value="YML079W-like"/>
</dbReference>
<keyword evidence="3" id="KW-1185">Reference proteome</keyword>
<dbReference type="PANTHER" id="PTHR33387">
    <property type="entry name" value="RMLC-LIKE JELLY ROLL FOLD PROTEIN"/>
    <property type="match status" value="1"/>
</dbReference>
<sequence length="174" mass="19828">MSDGTMNNGPNMPDRETIIRELQLEGHVEGGYFSRTFQADHRPQIDTEAGERYTLTSIYYLLTEDSPIGHWHRNRSDIIHYWHLGAPVHYYMIHPDGRLETAVLGPDLAAGQRLQLVVRGGIWKASHLPEGDYGLISEAVSPGFDYADMTLGERDELLQSFPRHAEVIRAYTRH</sequence>
<evidence type="ECO:0000313" key="3">
    <source>
        <dbReference type="Proteomes" id="UP000321039"/>
    </source>
</evidence>
<proteinExistence type="predicted"/>
<protein>
    <submittedName>
        <fullName evidence="2">Cupin domain-containing protein</fullName>
    </submittedName>
</protein>
<dbReference type="Pfam" id="PF06172">
    <property type="entry name" value="Cupin_5"/>
    <property type="match status" value="1"/>
</dbReference>
<dbReference type="Proteomes" id="UP000321039">
    <property type="component" value="Unassembled WGS sequence"/>
</dbReference>
<dbReference type="CDD" id="cd06121">
    <property type="entry name" value="cupin_YML079wp"/>
    <property type="match status" value="1"/>
</dbReference>
<organism evidence="2 3">
    <name type="scientific">Parahaliea maris</name>
    <dbReference type="NCBI Taxonomy" id="2716870"/>
    <lineage>
        <taxon>Bacteria</taxon>
        <taxon>Pseudomonadati</taxon>
        <taxon>Pseudomonadota</taxon>
        <taxon>Gammaproteobacteria</taxon>
        <taxon>Cellvibrionales</taxon>
        <taxon>Halieaceae</taxon>
        <taxon>Parahaliea</taxon>
    </lineage>
</organism>
<dbReference type="AlphaFoldDB" id="A0A5C8ZQG4"/>
<dbReference type="EMBL" id="VRZA01000010">
    <property type="protein sequence ID" value="TXS89571.1"/>
    <property type="molecule type" value="Genomic_DNA"/>
</dbReference>
<dbReference type="Gene3D" id="2.60.120.10">
    <property type="entry name" value="Jelly Rolls"/>
    <property type="match status" value="1"/>
</dbReference>
<evidence type="ECO:0000313" key="2">
    <source>
        <dbReference type="EMBL" id="TXS89571.1"/>
    </source>
</evidence>